<feature type="transmembrane region" description="Helical" evidence="1">
    <location>
        <begin position="71"/>
        <end position="94"/>
    </location>
</feature>
<evidence type="ECO:0000256" key="1">
    <source>
        <dbReference type="SAM" id="Phobius"/>
    </source>
</evidence>
<proteinExistence type="predicted"/>
<dbReference type="AlphaFoldDB" id="A0AAD4C9N1"/>
<evidence type="ECO:0000259" key="2">
    <source>
        <dbReference type="Pfam" id="PF20151"/>
    </source>
</evidence>
<feature type="domain" description="DUF6533" evidence="2">
    <location>
        <begin position="18"/>
        <end position="47"/>
    </location>
</feature>
<name>A0AAD4C9N1_BOLED</name>
<sequence length="97" mass="11228">MSSDSVQSLLAQQRLDNYGSLVIVIAICYDYCLTFSKEVTYVWVRDRHLASEHDVYDTCDRKDPGRGFLRCFFLFVMSAFFPPSLQTLAVLLSYRAR</sequence>
<keyword evidence="1" id="KW-1133">Transmembrane helix</keyword>
<reference evidence="3" key="1">
    <citation type="submission" date="2019-10" db="EMBL/GenBank/DDBJ databases">
        <authorList>
            <consortium name="DOE Joint Genome Institute"/>
            <person name="Kuo A."/>
            <person name="Miyauchi S."/>
            <person name="Kiss E."/>
            <person name="Drula E."/>
            <person name="Kohler A."/>
            <person name="Sanchez-Garcia M."/>
            <person name="Andreopoulos B."/>
            <person name="Barry K.W."/>
            <person name="Bonito G."/>
            <person name="Buee M."/>
            <person name="Carver A."/>
            <person name="Chen C."/>
            <person name="Cichocki N."/>
            <person name="Clum A."/>
            <person name="Culley D."/>
            <person name="Crous P.W."/>
            <person name="Fauchery L."/>
            <person name="Girlanda M."/>
            <person name="Hayes R."/>
            <person name="Keri Z."/>
            <person name="LaButti K."/>
            <person name="Lipzen A."/>
            <person name="Lombard V."/>
            <person name="Magnuson J."/>
            <person name="Maillard F."/>
            <person name="Morin E."/>
            <person name="Murat C."/>
            <person name="Nolan M."/>
            <person name="Ohm R."/>
            <person name="Pangilinan J."/>
            <person name="Pereira M."/>
            <person name="Perotto S."/>
            <person name="Peter M."/>
            <person name="Riley R."/>
            <person name="Sitrit Y."/>
            <person name="Stielow B."/>
            <person name="Szollosi G."/>
            <person name="Zifcakova L."/>
            <person name="Stursova M."/>
            <person name="Spatafora J.W."/>
            <person name="Tedersoo L."/>
            <person name="Vaario L.-M."/>
            <person name="Yamada A."/>
            <person name="Yan M."/>
            <person name="Wang P."/>
            <person name="Xu J."/>
            <person name="Bruns T."/>
            <person name="Baldrian P."/>
            <person name="Vilgalys R."/>
            <person name="Henrissat B."/>
            <person name="Grigoriev I.V."/>
            <person name="Hibbett D."/>
            <person name="Nagy L.G."/>
            <person name="Martin F.M."/>
        </authorList>
    </citation>
    <scope>NUCLEOTIDE SEQUENCE</scope>
    <source>
        <strain evidence="3">BED1</strain>
    </source>
</reference>
<dbReference type="EMBL" id="WHUW01000001">
    <property type="protein sequence ID" value="KAF8452772.1"/>
    <property type="molecule type" value="Genomic_DNA"/>
</dbReference>
<organism evidence="3 4">
    <name type="scientific">Boletus edulis BED1</name>
    <dbReference type="NCBI Taxonomy" id="1328754"/>
    <lineage>
        <taxon>Eukaryota</taxon>
        <taxon>Fungi</taxon>
        <taxon>Dikarya</taxon>
        <taxon>Basidiomycota</taxon>
        <taxon>Agaricomycotina</taxon>
        <taxon>Agaricomycetes</taxon>
        <taxon>Agaricomycetidae</taxon>
        <taxon>Boletales</taxon>
        <taxon>Boletineae</taxon>
        <taxon>Boletaceae</taxon>
        <taxon>Boletoideae</taxon>
        <taxon>Boletus</taxon>
    </lineage>
</organism>
<dbReference type="Pfam" id="PF20151">
    <property type="entry name" value="DUF6533"/>
    <property type="match status" value="1"/>
</dbReference>
<evidence type="ECO:0000313" key="4">
    <source>
        <dbReference type="Proteomes" id="UP001194468"/>
    </source>
</evidence>
<accession>A0AAD4C9N1</accession>
<keyword evidence="1" id="KW-0812">Transmembrane</keyword>
<gene>
    <name evidence="3" type="ORF">L210DRAFT_2056794</name>
</gene>
<dbReference type="Proteomes" id="UP001194468">
    <property type="component" value="Unassembled WGS sequence"/>
</dbReference>
<reference evidence="3" key="2">
    <citation type="journal article" date="2020" name="Nat. Commun.">
        <title>Large-scale genome sequencing of mycorrhizal fungi provides insights into the early evolution of symbiotic traits.</title>
        <authorList>
            <person name="Miyauchi S."/>
            <person name="Kiss E."/>
            <person name="Kuo A."/>
            <person name="Drula E."/>
            <person name="Kohler A."/>
            <person name="Sanchez-Garcia M."/>
            <person name="Morin E."/>
            <person name="Andreopoulos B."/>
            <person name="Barry K.W."/>
            <person name="Bonito G."/>
            <person name="Buee M."/>
            <person name="Carver A."/>
            <person name="Chen C."/>
            <person name="Cichocki N."/>
            <person name="Clum A."/>
            <person name="Culley D."/>
            <person name="Crous P.W."/>
            <person name="Fauchery L."/>
            <person name="Girlanda M."/>
            <person name="Hayes R.D."/>
            <person name="Keri Z."/>
            <person name="LaButti K."/>
            <person name="Lipzen A."/>
            <person name="Lombard V."/>
            <person name="Magnuson J."/>
            <person name="Maillard F."/>
            <person name="Murat C."/>
            <person name="Nolan M."/>
            <person name="Ohm R.A."/>
            <person name="Pangilinan J."/>
            <person name="Pereira M.F."/>
            <person name="Perotto S."/>
            <person name="Peter M."/>
            <person name="Pfister S."/>
            <person name="Riley R."/>
            <person name="Sitrit Y."/>
            <person name="Stielow J.B."/>
            <person name="Szollosi G."/>
            <person name="Zifcakova L."/>
            <person name="Stursova M."/>
            <person name="Spatafora J.W."/>
            <person name="Tedersoo L."/>
            <person name="Vaario L.M."/>
            <person name="Yamada A."/>
            <person name="Yan M."/>
            <person name="Wang P."/>
            <person name="Xu J."/>
            <person name="Bruns T."/>
            <person name="Baldrian P."/>
            <person name="Vilgalys R."/>
            <person name="Dunand C."/>
            <person name="Henrissat B."/>
            <person name="Grigoriev I.V."/>
            <person name="Hibbett D."/>
            <person name="Nagy L.G."/>
            <person name="Martin F.M."/>
        </authorList>
    </citation>
    <scope>NUCLEOTIDE SEQUENCE</scope>
    <source>
        <strain evidence="3">BED1</strain>
    </source>
</reference>
<keyword evidence="1" id="KW-0472">Membrane</keyword>
<evidence type="ECO:0000313" key="3">
    <source>
        <dbReference type="EMBL" id="KAF8452772.1"/>
    </source>
</evidence>
<dbReference type="InterPro" id="IPR045340">
    <property type="entry name" value="DUF6533"/>
</dbReference>
<comment type="caution">
    <text evidence="3">The sequence shown here is derived from an EMBL/GenBank/DDBJ whole genome shotgun (WGS) entry which is preliminary data.</text>
</comment>
<protein>
    <recommendedName>
        <fullName evidence="2">DUF6533 domain-containing protein</fullName>
    </recommendedName>
</protein>
<keyword evidence="4" id="KW-1185">Reference proteome</keyword>